<gene>
    <name evidence="2" type="ORF">ACFPZ3_33180</name>
</gene>
<dbReference type="RefSeq" id="WP_379518246.1">
    <property type="nucleotide sequence ID" value="NZ_JBHSPA010000039.1"/>
</dbReference>
<name>A0ABW1CUE6_9ACTN</name>
<evidence type="ECO:0000259" key="1">
    <source>
        <dbReference type="PROSITE" id="PS50943"/>
    </source>
</evidence>
<dbReference type="Gene3D" id="1.10.260.40">
    <property type="entry name" value="lambda repressor-like DNA-binding domains"/>
    <property type="match status" value="1"/>
</dbReference>
<accession>A0ABW1CUE6</accession>
<feature type="domain" description="HTH cro/C1-type" evidence="1">
    <location>
        <begin position="5"/>
        <end position="58"/>
    </location>
</feature>
<keyword evidence="3" id="KW-1185">Reference proteome</keyword>
<dbReference type="PROSITE" id="PS50943">
    <property type="entry name" value="HTH_CROC1"/>
    <property type="match status" value="1"/>
</dbReference>
<protein>
    <submittedName>
        <fullName evidence="2">XRE family transcriptional regulator</fullName>
    </submittedName>
</protein>
<evidence type="ECO:0000313" key="3">
    <source>
        <dbReference type="Proteomes" id="UP001596058"/>
    </source>
</evidence>
<comment type="caution">
    <text evidence="2">The sequence shown here is derived from an EMBL/GenBank/DDBJ whole genome shotgun (WGS) entry which is preliminary data.</text>
</comment>
<reference evidence="3" key="1">
    <citation type="journal article" date="2019" name="Int. J. Syst. Evol. Microbiol.">
        <title>The Global Catalogue of Microorganisms (GCM) 10K type strain sequencing project: providing services to taxonomists for standard genome sequencing and annotation.</title>
        <authorList>
            <consortium name="The Broad Institute Genomics Platform"/>
            <consortium name="The Broad Institute Genome Sequencing Center for Infectious Disease"/>
            <person name="Wu L."/>
            <person name="Ma J."/>
        </authorList>
    </citation>
    <scope>NUCLEOTIDE SEQUENCE [LARGE SCALE GENOMIC DNA]</scope>
    <source>
        <strain evidence="3">CCUG 53903</strain>
    </source>
</reference>
<evidence type="ECO:0000313" key="2">
    <source>
        <dbReference type="EMBL" id="MFC5828747.1"/>
    </source>
</evidence>
<dbReference type="EMBL" id="JBHSPA010000039">
    <property type="protein sequence ID" value="MFC5828747.1"/>
    <property type="molecule type" value="Genomic_DNA"/>
</dbReference>
<dbReference type="InterPro" id="IPR001387">
    <property type="entry name" value="Cro/C1-type_HTH"/>
</dbReference>
<dbReference type="SUPFAM" id="SSF56024">
    <property type="entry name" value="Phospholipase D/nuclease"/>
    <property type="match status" value="1"/>
</dbReference>
<dbReference type="CDD" id="cd00093">
    <property type="entry name" value="HTH_XRE"/>
    <property type="match status" value="1"/>
</dbReference>
<dbReference type="InterPro" id="IPR010982">
    <property type="entry name" value="Lambda_DNA-bd_dom_sf"/>
</dbReference>
<proteinExistence type="predicted"/>
<organism evidence="2 3">
    <name type="scientific">Nonomuraea insulae</name>
    <dbReference type="NCBI Taxonomy" id="1616787"/>
    <lineage>
        <taxon>Bacteria</taxon>
        <taxon>Bacillati</taxon>
        <taxon>Actinomycetota</taxon>
        <taxon>Actinomycetes</taxon>
        <taxon>Streptosporangiales</taxon>
        <taxon>Streptosporangiaceae</taxon>
        <taxon>Nonomuraea</taxon>
    </lineage>
</organism>
<sequence>MNDNLRQALNAARLQPVDVAAHLAVDPKTVARWLKGRTPHPRHRWAVADLLHLDEADLWPHLSEQRRTISDEVQAVFPHRWAVPQATWRQLFQSATRKIDILTYSGLFLAEDTGILHLIADRARAGVRTRILLGDPNASQVAARGIDEGVGSQVMAARTRNALVLYGHLASVDNVEIRTHQTVLYNSIYCADDDLLINTHAYGTPAAQAPVIHLRALGSSAAAATYLDSLESIWASAMPWMD</sequence>
<dbReference type="Proteomes" id="UP001596058">
    <property type="component" value="Unassembled WGS sequence"/>
</dbReference>